<evidence type="ECO:0000256" key="3">
    <source>
        <dbReference type="PROSITE-ProRule" id="PRU00023"/>
    </source>
</evidence>
<dbReference type="PANTHER" id="PTHR24180:SF45">
    <property type="entry name" value="POLY [ADP-RIBOSE] POLYMERASE TANKYRASE"/>
    <property type="match status" value="1"/>
</dbReference>
<dbReference type="PROSITE" id="PS50297">
    <property type="entry name" value="ANK_REP_REGION"/>
    <property type="match status" value="2"/>
</dbReference>
<feature type="repeat" description="ANK" evidence="3">
    <location>
        <begin position="389"/>
        <end position="421"/>
    </location>
</feature>
<keyword evidence="1" id="KW-0677">Repeat</keyword>
<name>A0AAE0IB72_9PEZI</name>
<dbReference type="PANTHER" id="PTHR24180">
    <property type="entry name" value="CYCLIN-DEPENDENT KINASE INHIBITOR 2C-RELATED"/>
    <property type="match status" value="1"/>
</dbReference>
<sequence>MMLPRDDHQDPVPLTKARLLIRQAAMHATRPLRLLEMADLINVTQYPPESRNLSAVKELVRSACKLPLQILPDETISVGHNNVTESVTEATLCSPESTDEFHSGLEPGPAHNRLAVLCLCYLSSGSPNHASDVEPQGPFSWDYEDEQVPRLPFADYAAVNWPVHVQKASLLGHEQTEINEILDSFLTGKTFEQWIDVWNQATQNETIPHLLDNRSTPLTVAVQLGLTEYVKLLLSRPETDVNTGCVYSGSPLCWAARKGLEEIVRLLLAAGADASIRTRYGETPAILAASQNHPNIVKALVDAGVSPFDTVCLNNGCVEAISTTCHVSPITMAIEHGHLETVRVLSRYIETAEQANSALHAAVRYRRPSIVELLLQQHPGLIDINLELAGKAALYTACAYRDARTIRLLLNAGADPNLRLGRLAGGGRNPNNTPLHALVSTDSLWGYPRTRREKGTPENTIECLEMLIAAGADVDQVDDEGNSVLSGVTDPIVAGLLVDAGEVPNTTIDDDDSAYR</sequence>
<dbReference type="Pfam" id="PF00023">
    <property type="entry name" value="Ank"/>
    <property type="match status" value="1"/>
</dbReference>
<dbReference type="SMART" id="SM00248">
    <property type="entry name" value="ANK"/>
    <property type="match status" value="7"/>
</dbReference>
<keyword evidence="2 3" id="KW-0040">ANK repeat</keyword>
<dbReference type="InterPro" id="IPR051637">
    <property type="entry name" value="Ank_repeat_dom-contain_49"/>
</dbReference>
<evidence type="ECO:0000256" key="2">
    <source>
        <dbReference type="ARBA" id="ARBA00023043"/>
    </source>
</evidence>
<dbReference type="InterPro" id="IPR036770">
    <property type="entry name" value="Ankyrin_rpt-contain_sf"/>
</dbReference>
<dbReference type="PROSITE" id="PS50088">
    <property type="entry name" value="ANK_REPEAT"/>
    <property type="match status" value="2"/>
</dbReference>
<dbReference type="Proteomes" id="UP001283341">
    <property type="component" value="Unassembled WGS sequence"/>
</dbReference>
<comment type="caution">
    <text evidence="4">The sequence shown here is derived from an EMBL/GenBank/DDBJ whole genome shotgun (WGS) entry which is preliminary data.</text>
</comment>
<evidence type="ECO:0000313" key="4">
    <source>
        <dbReference type="EMBL" id="KAK3321821.1"/>
    </source>
</evidence>
<dbReference type="InterPro" id="IPR002110">
    <property type="entry name" value="Ankyrin_rpt"/>
</dbReference>
<accession>A0AAE0IB72</accession>
<reference evidence="4" key="1">
    <citation type="journal article" date="2023" name="Mol. Phylogenet. Evol.">
        <title>Genome-scale phylogeny and comparative genomics of the fungal order Sordariales.</title>
        <authorList>
            <person name="Hensen N."/>
            <person name="Bonometti L."/>
            <person name="Westerberg I."/>
            <person name="Brannstrom I.O."/>
            <person name="Guillou S."/>
            <person name="Cros-Aarteil S."/>
            <person name="Calhoun S."/>
            <person name="Haridas S."/>
            <person name="Kuo A."/>
            <person name="Mondo S."/>
            <person name="Pangilinan J."/>
            <person name="Riley R."/>
            <person name="LaButti K."/>
            <person name="Andreopoulos B."/>
            <person name="Lipzen A."/>
            <person name="Chen C."/>
            <person name="Yan M."/>
            <person name="Daum C."/>
            <person name="Ng V."/>
            <person name="Clum A."/>
            <person name="Steindorff A."/>
            <person name="Ohm R.A."/>
            <person name="Martin F."/>
            <person name="Silar P."/>
            <person name="Natvig D.O."/>
            <person name="Lalanne C."/>
            <person name="Gautier V."/>
            <person name="Ament-Velasquez S.L."/>
            <person name="Kruys A."/>
            <person name="Hutchinson M.I."/>
            <person name="Powell A.J."/>
            <person name="Barry K."/>
            <person name="Miller A.N."/>
            <person name="Grigoriev I.V."/>
            <person name="Debuchy R."/>
            <person name="Gladieux P."/>
            <person name="Hiltunen Thoren M."/>
            <person name="Johannesson H."/>
        </authorList>
    </citation>
    <scope>NUCLEOTIDE SEQUENCE</scope>
    <source>
        <strain evidence="4">CBS 118394</strain>
    </source>
</reference>
<gene>
    <name evidence="4" type="ORF">B0H66DRAFT_181352</name>
</gene>
<feature type="repeat" description="ANK" evidence="3">
    <location>
        <begin position="247"/>
        <end position="279"/>
    </location>
</feature>
<protein>
    <submittedName>
        <fullName evidence="4">Ankyrin repeat-containing domain protein</fullName>
    </submittedName>
</protein>
<dbReference type="SUPFAM" id="SSF48403">
    <property type="entry name" value="Ankyrin repeat"/>
    <property type="match status" value="1"/>
</dbReference>
<dbReference type="AlphaFoldDB" id="A0AAE0IB72"/>
<proteinExistence type="predicted"/>
<evidence type="ECO:0000256" key="1">
    <source>
        <dbReference type="ARBA" id="ARBA00022737"/>
    </source>
</evidence>
<dbReference type="Gene3D" id="1.25.40.20">
    <property type="entry name" value="Ankyrin repeat-containing domain"/>
    <property type="match status" value="2"/>
</dbReference>
<keyword evidence="5" id="KW-1185">Reference proteome</keyword>
<organism evidence="4 5">
    <name type="scientific">Apodospora peruviana</name>
    <dbReference type="NCBI Taxonomy" id="516989"/>
    <lineage>
        <taxon>Eukaryota</taxon>
        <taxon>Fungi</taxon>
        <taxon>Dikarya</taxon>
        <taxon>Ascomycota</taxon>
        <taxon>Pezizomycotina</taxon>
        <taxon>Sordariomycetes</taxon>
        <taxon>Sordariomycetidae</taxon>
        <taxon>Sordariales</taxon>
        <taxon>Lasiosphaeriaceae</taxon>
        <taxon>Apodospora</taxon>
    </lineage>
</organism>
<dbReference type="EMBL" id="JAUEDM010000003">
    <property type="protein sequence ID" value="KAK3321821.1"/>
    <property type="molecule type" value="Genomic_DNA"/>
</dbReference>
<evidence type="ECO:0000313" key="5">
    <source>
        <dbReference type="Proteomes" id="UP001283341"/>
    </source>
</evidence>
<reference evidence="4" key="2">
    <citation type="submission" date="2023-06" db="EMBL/GenBank/DDBJ databases">
        <authorList>
            <consortium name="Lawrence Berkeley National Laboratory"/>
            <person name="Haridas S."/>
            <person name="Hensen N."/>
            <person name="Bonometti L."/>
            <person name="Westerberg I."/>
            <person name="Brannstrom I.O."/>
            <person name="Guillou S."/>
            <person name="Cros-Aarteil S."/>
            <person name="Calhoun S."/>
            <person name="Kuo A."/>
            <person name="Mondo S."/>
            <person name="Pangilinan J."/>
            <person name="Riley R."/>
            <person name="Labutti K."/>
            <person name="Andreopoulos B."/>
            <person name="Lipzen A."/>
            <person name="Chen C."/>
            <person name="Yanf M."/>
            <person name="Daum C."/>
            <person name="Ng V."/>
            <person name="Clum A."/>
            <person name="Steindorff A."/>
            <person name="Ohm R."/>
            <person name="Martin F."/>
            <person name="Silar P."/>
            <person name="Natvig D."/>
            <person name="Lalanne C."/>
            <person name="Gautier V."/>
            <person name="Ament-Velasquez S.L."/>
            <person name="Kruys A."/>
            <person name="Hutchinson M.I."/>
            <person name="Powell A.J."/>
            <person name="Barry K."/>
            <person name="Miller A.N."/>
            <person name="Grigoriev I.V."/>
            <person name="Debuchy R."/>
            <person name="Gladieux P."/>
            <person name="Thoren M.H."/>
            <person name="Johannesson H."/>
        </authorList>
    </citation>
    <scope>NUCLEOTIDE SEQUENCE</scope>
    <source>
        <strain evidence="4">CBS 118394</strain>
    </source>
</reference>
<dbReference type="Pfam" id="PF12796">
    <property type="entry name" value="Ank_2"/>
    <property type="match status" value="2"/>
</dbReference>